<name>A0AC34RS69_9BILA</name>
<organism evidence="1 2">
    <name type="scientific">Panagrolaimus sp. JU765</name>
    <dbReference type="NCBI Taxonomy" id="591449"/>
    <lineage>
        <taxon>Eukaryota</taxon>
        <taxon>Metazoa</taxon>
        <taxon>Ecdysozoa</taxon>
        <taxon>Nematoda</taxon>
        <taxon>Chromadorea</taxon>
        <taxon>Rhabditida</taxon>
        <taxon>Tylenchina</taxon>
        <taxon>Panagrolaimomorpha</taxon>
        <taxon>Panagrolaimoidea</taxon>
        <taxon>Panagrolaimidae</taxon>
        <taxon>Panagrolaimus</taxon>
    </lineage>
</organism>
<sequence length="1439" mass="163755">MRQVYQAQYFQANRESLNTAQNQRRNAAMRQHCPVNRTCHGNRSKHPERGCAAISAKHLVPVFTVGGFTEMCEFCQALLLPGEKKKQWNQCCARGKVDLSDTFQSLQNPPPLLKEMSDPRPSTFMKKIVGKFMDNTKTLNSLFAMGSIKTTNEPVPPHGPQVCRINGEVNFLLSDLVCRRDQSPLFGQFYGIAAEEALQLRINTFGGKDPELTILNNLESVLREHHVLAKIYKLGREILEEAHRTAQAQGKDGVPEFRLTILTNREASAIPNLTDPTIHPHRTEIPVNNEQVAVIWTSDDGNPPKTKGITLTGRNGRIVEMHPFSPNVDPAFFPLLFPKGQQGYRYGIPLTTRTTPLAITDGGGNPVEVIQVEEEDQNNTVESSNNVQFQVANENQPPEIVQMNIDHFENEEVVVEKDIDQNAHPIVDIDETEIINEEPDPIAEEFDNEEEQRQLDQLFTEAEVEIEAKKKQREFVSARQFYLYLMQYRGREFRDELNTYHQQKAEKQFHWLWTKRKLAELFAIVTENRIEQHEMEEFKKSQKECRQTKSKDLIAALERGLNQGETLGKVYFAPTAFRGSRAYMQKQYAGAKAISRHIGKGTWFLTFTGNPKWKEISDSLMDGQCYTHRPDIVCRVFRQKLEELIKDITERQILGQVLGWFYSVEHQKRGMPHIHMVIITEPPSGGFTPEYVDDYISAEIPDLPHPNDNSDIANQQRRLHEIITSKNLHDCGLGAPCNVDGRCTKRFPKPYSQQTLLNGDEYPVYRRRPPPPPDAQRPFTELEQQCMGNEFVLQRSNQVGMVLNNCHVVPYNPFIALKYDTHHNLEFIGEAKCEDYIFKYVMKGHDMAYIRLTGNQSGVVNYDEIAHTFRVRFMTSMEAMWRMYGFPICKLSNTVYALYVHLPGENNVVFEEGEEGEAAKKASARKTPLAAFFELCSEDPEACNYTYAEIARFYTFDNHLRKWKKRVKDGKEVLVRVGSVPPKNCELMALRNLLLHRKGPKGYEDLRTIDGVMYGTFVEAAEKLGLLESDNVWIETLENAAAEKIANRRFRHFFAMLLYHCKPANSKALFDMFLHQLAKVRSGQTKEEHEEFILRRIQAILLASFNCDNESVGLPAPKTFTYADFEEENSCGGGTALSDDPNSRRDAMEAANVAAAKLNMDQRKAYDAITEAVNNPLAEQKLFFVTGSGGTGKTTLFNALIKRIYAEKKTYMATASTGIAALLLPGGQTAHSGFRINNDVDPTSEPSINYESFYAQRIRAASLIIVDEVSMMHKNVLEFIDKTLKSVQPRGPLRNTLFGGKVVIISGDFKQLAPVVRHGNGTDQVQASVKKSLLFPFFQTFKLVQNMRVNPVEARFVKFLEQVGKAENNYSTLIPYLPIPQQNVMKTIEELMNFCYPQHILEHINDDKNFDELMESSMLCPVNLDVFGINGKTFSTSIF</sequence>
<evidence type="ECO:0000313" key="1">
    <source>
        <dbReference type="Proteomes" id="UP000887576"/>
    </source>
</evidence>
<protein>
    <submittedName>
        <fullName evidence="2">ATP-dependent DNA helicase</fullName>
    </submittedName>
</protein>
<evidence type="ECO:0000313" key="2">
    <source>
        <dbReference type="WBParaSite" id="JU765_v2.g9463.t1"/>
    </source>
</evidence>
<accession>A0AC34RS69</accession>
<reference evidence="2" key="1">
    <citation type="submission" date="2022-11" db="UniProtKB">
        <authorList>
            <consortium name="WormBaseParasite"/>
        </authorList>
    </citation>
    <scope>IDENTIFICATION</scope>
</reference>
<dbReference type="Proteomes" id="UP000887576">
    <property type="component" value="Unplaced"/>
</dbReference>
<dbReference type="WBParaSite" id="JU765_v2.g9463.t1">
    <property type="protein sequence ID" value="JU765_v2.g9463.t1"/>
    <property type="gene ID" value="JU765_v2.g9463"/>
</dbReference>
<proteinExistence type="predicted"/>